<dbReference type="GO" id="GO:0004252">
    <property type="term" value="F:serine-type endopeptidase activity"/>
    <property type="evidence" value="ECO:0007669"/>
    <property type="project" value="UniProtKB-UniRule"/>
</dbReference>
<dbReference type="SUPFAM" id="SSF52743">
    <property type="entry name" value="Subtilisin-like"/>
    <property type="match status" value="1"/>
</dbReference>
<dbReference type="EMBL" id="LVVK01000017">
    <property type="protein sequence ID" value="OPB40880.1"/>
    <property type="molecule type" value="Genomic_DNA"/>
</dbReference>
<dbReference type="OrthoDB" id="3565018at2759"/>
<sequence length="1020" mass="116604">MEPVQVLRVSTNAREPTLSLQRAQSFGIREGHMEPKKQNVTYPNDSGGVANKPTEYDKKSEKKIEKDEKAEKKAPVGGSRVQRLRNLTKAQESLADELFEEELPKTAQEIFRKNYAENSEVLSEQGFNNLNLFDQILNRLAEEAKETPALIRDPPSRVREFIQYLVISHPQVICQSHDEGNQTRLLERALKKCKPLAFDVISLIVSDEDLQALKETCPYQVNGTSVSDENCALSQFYLPGPLRSEYGKKQEPKRCLHDLVDQKRFLSWASKYKDQIAKAVELPEKHKDGYETWLHIALEDQTAFSTTRTQEEMEDFHKSFLSLIRLCPDTDPKRNLLLFCDNDGRTPLHRAIDLFRHPDIDYTRLSQVIEVLVRRCPESIYAKAQYKDAKQPVLSKTPYRLLKDIPITGSNEKRKEAMENVDRLLKHVCIRSNRTKTEKQKYLHEKLADAPEIHLDLAKVIGSGKKYMDERAQKVKVQLDTALEYVSLPQYRIEQDNISTEMNAIPEKPIIDHEKKKVVERNPHVAIFQWLKEKKVEKIFRVSVEDREQDQIPHTDMAIHTWLAPFDVEIWDWRKYDISSETILKGAANTRELHLYWSGNVAVMQSWACKKGLARLKKVQSITIVLAEKSMETEEVCQAAFDNFKEKFLKRRKNDVKKENIKLRLPQDSNHRVSVGQDSSTKGSTNDFLASEPVWIRKMQEMIDLLFTFKKVPREDVVKIALIDKGVDRENPEVLAIERGQSFYHGGRVLGQEETWDPEFREWDARPPIHGTQMAICIQKICPMARLYVARMDDSRSDTQEFTLESAINAINWAKEMGVNIISMSWSFKAKGEDYGVDEIANFKRTIAEAKADGILLFASLNDMEGVNIDDYYPCGLSDVFKIGSATKWGDKASHSRTGSDFILPGKDISLPDIDGLMKEVSGSSIATAFAAGLAGLVLYALSTHLNIEDEVEESLKMDRLKQAKSREGMNTIFNILSGNRQGLKTNDVWVSLDDKFPEKPDKGEPGPDIKDFIKSIVPK</sequence>
<accession>A0A1T3CIF9</accession>
<evidence type="ECO:0000313" key="4">
    <source>
        <dbReference type="EMBL" id="OPB40880.1"/>
    </source>
</evidence>
<dbReference type="Gene3D" id="3.40.50.200">
    <property type="entry name" value="Peptidase S8/S53 domain"/>
    <property type="match status" value="1"/>
</dbReference>
<evidence type="ECO:0000256" key="1">
    <source>
        <dbReference type="PROSITE-ProRule" id="PRU01240"/>
    </source>
</evidence>
<evidence type="ECO:0000313" key="5">
    <source>
        <dbReference type="Proteomes" id="UP000191004"/>
    </source>
</evidence>
<keyword evidence="1" id="KW-0720">Serine protease</keyword>
<evidence type="ECO:0000259" key="3">
    <source>
        <dbReference type="Pfam" id="PF00082"/>
    </source>
</evidence>
<dbReference type="InterPro" id="IPR036852">
    <property type="entry name" value="Peptidase_S8/S53_dom_sf"/>
</dbReference>
<dbReference type="InterPro" id="IPR000209">
    <property type="entry name" value="Peptidase_S8/S53_dom"/>
</dbReference>
<comment type="similarity">
    <text evidence="1">Belongs to the peptidase S8 family.</text>
</comment>
<comment type="caution">
    <text evidence="4">The sequence shown here is derived from an EMBL/GenBank/DDBJ whole genome shotgun (WGS) entry which is preliminary data.</text>
</comment>
<feature type="region of interest" description="Disordered" evidence="2">
    <location>
        <begin position="1"/>
        <end position="78"/>
    </location>
</feature>
<feature type="compositionally biased region" description="Basic and acidic residues" evidence="2">
    <location>
        <begin position="54"/>
        <end position="74"/>
    </location>
</feature>
<keyword evidence="1" id="KW-0645">Protease</keyword>
<keyword evidence="1" id="KW-0378">Hydrolase</keyword>
<dbReference type="PROSITE" id="PS51892">
    <property type="entry name" value="SUBTILASE"/>
    <property type="match status" value="1"/>
</dbReference>
<dbReference type="Pfam" id="PF00082">
    <property type="entry name" value="Peptidase_S8"/>
    <property type="match status" value="1"/>
</dbReference>
<dbReference type="AlphaFoldDB" id="A0A1T3CIF9"/>
<feature type="active site" description="Charge relay system" evidence="1">
    <location>
        <position position="724"/>
    </location>
</feature>
<dbReference type="GO" id="GO:0006508">
    <property type="term" value="P:proteolysis"/>
    <property type="evidence" value="ECO:0007669"/>
    <property type="project" value="UniProtKB-KW"/>
</dbReference>
<reference evidence="4 5" key="1">
    <citation type="submission" date="2016-04" db="EMBL/GenBank/DDBJ databases">
        <title>Multiple horizontal gene transfer events from other fungi enriched the ability of the initially mycotrophic fungus Trichoderma (Ascomycota) to feed on dead plant biomass.</title>
        <authorList>
            <person name="Atanasova L."/>
            <person name="Chenthamara K."/>
            <person name="Zhang J."/>
            <person name="Grujic M."/>
            <person name="Henrissat B."/>
            <person name="Kuo A."/>
            <person name="Aertz A."/>
            <person name="Salamov A."/>
            <person name="Lipzen A."/>
            <person name="Labutti K."/>
            <person name="Barry K."/>
            <person name="Miao Y."/>
            <person name="Rahimi M.J."/>
            <person name="Shen Q."/>
            <person name="Grigoriev I.V."/>
            <person name="Kubicek C.P."/>
            <person name="Druzhinina I.S."/>
        </authorList>
    </citation>
    <scope>NUCLEOTIDE SEQUENCE [LARGE SCALE GENOMIC DNA]</scope>
    <source>
        <strain evidence="4 5">NJAU 4742</strain>
    </source>
</reference>
<feature type="compositionally biased region" description="Polar residues" evidence="2">
    <location>
        <begin position="8"/>
        <end position="24"/>
    </location>
</feature>
<proteinExistence type="inferred from homology"/>
<keyword evidence="5" id="KW-1185">Reference proteome</keyword>
<dbReference type="Proteomes" id="UP000191004">
    <property type="component" value="Unassembled WGS sequence"/>
</dbReference>
<protein>
    <recommendedName>
        <fullName evidence="3">Peptidase S8/S53 domain-containing protein</fullName>
    </recommendedName>
</protein>
<organism evidence="4 5">
    <name type="scientific">Trichoderma guizhouense</name>
    <dbReference type="NCBI Taxonomy" id="1491466"/>
    <lineage>
        <taxon>Eukaryota</taxon>
        <taxon>Fungi</taxon>
        <taxon>Dikarya</taxon>
        <taxon>Ascomycota</taxon>
        <taxon>Pezizomycotina</taxon>
        <taxon>Sordariomycetes</taxon>
        <taxon>Hypocreomycetidae</taxon>
        <taxon>Hypocreales</taxon>
        <taxon>Hypocreaceae</taxon>
        <taxon>Trichoderma</taxon>
    </lineage>
</organism>
<feature type="active site" description="Charge relay system" evidence="1">
    <location>
        <position position="925"/>
    </location>
</feature>
<feature type="active site" description="Charge relay system" evidence="1">
    <location>
        <position position="770"/>
    </location>
</feature>
<feature type="domain" description="Peptidase S8/S53" evidence="3">
    <location>
        <begin position="768"/>
        <end position="942"/>
    </location>
</feature>
<gene>
    <name evidence="4" type="ORF">A0O28_0009610</name>
</gene>
<evidence type="ECO:0000256" key="2">
    <source>
        <dbReference type="SAM" id="MobiDB-lite"/>
    </source>
</evidence>
<name>A0A1T3CIF9_9HYPO</name>